<accession>A0ABZ0TZQ0</accession>
<dbReference type="Proteomes" id="UP001322744">
    <property type="component" value="Chromosome"/>
</dbReference>
<keyword evidence="3" id="KW-0804">Transcription</keyword>
<keyword evidence="1" id="KW-0805">Transcription regulation</keyword>
<dbReference type="CDD" id="cd17536">
    <property type="entry name" value="REC_YesN-like"/>
    <property type="match status" value="1"/>
</dbReference>
<feature type="modified residue" description="4-aspartylphosphate" evidence="4">
    <location>
        <position position="57"/>
    </location>
</feature>
<dbReference type="EMBL" id="CP139957">
    <property type="protein sequence ID" value="WPX08934.1"/>
    <property type="molecule type" value="Genomic_DNA"/>
</dbReference>
<dbReference type="Gene3D" id="1.10.10.60">
    <property type="entry name" value="Homeodomain-like"/>
    <property type="match status" value="2"/>
</dbReference>
<dbReference type="PROSITE" id="PS00041">
    <property type="entry name" value="HTH_ARAC_FAMILY_1"/>
    <property type="match status" value="1"/>
</dbReference>
<sequence>MIYKILIADDEKIVVDSIKFILENNLKEENIEITTFLSGREALENLLFYQYHIAFIDIKMPDLDGLELIEEYRKLRNSEFPLFIIVSAYDKFEFAKKAIKEKAFAYILKPYSIDDILSTIKSAMVQVNYMLAKTRENIEKAAQLIVMRNLLENSFIPTLIFKNALDIVDINQYEKIFGINLKSGFLCVLTLKDKSDFVLNFRELDNIRKDMRILFEHKALISIGMGEYLICFFPAKDQKEAELLKDKVQEILKQKPYWNNIKIGFSDFYYLEEGYENAFWEAYYNILDLDTPDDKEENEHSLLLIENLEAKLIHSINNPTQVPLIENYINQLHKLYVEVFGENNLKYKMIKLIIMLLLETGAINKEESFDIEKVITEILNADAHRILEISKRAILALFGNAKVTHEQIIHNDSINKAIDFINQNYNQEISLAQISATFNFNPYYFSKLFKKYTGVSYKTYLTKLRIQKACELLKNSSKSIKEIAFMVGFSDPNYFIKAFKKFVGVTPSAFRNMPEQLI</sequence>
<dbReference type="Pfam" id="PF00072">
    <property type="entry name" value="Response_reg"/>
    <property type="match status" value="1"/>
</dbReference>
<dbReference type="SMART" id="SM00448">
    <property type="entry name" value="REC"/>
    <property type="match status" value="1"/>
</dbReference>
<gene>
    <name evidence="7" type="ORF">SOJ16_000097</name>
</gene>
<reference evidence="7 8" key="1">
    <citation type="submission" date="2023-12" db="EMBL/GenBank/DDBJ databases">
        <authorList>
            <person name="Manesh M.J.H."/>
            <person name="Bing R.G."/>
            <person name="Willard D.J."/>
            <person name="Kelly R.M."/>
        </authorList>
    </citation>
    <scope>NUCLEOTIDE SEQUENCE [LARGE SCALE GENOMIC DNA]</scope>
    <source>
        <strain evidence="7 8">DSM 8977</strain>
    </source>
</reference>
<dbReference type="PROSITE" id="PS01124">
    <property type="entry name" value="HTH_ARAC_FAMILY_2"/>
    <property type="match status" value="1"/>
</dbReference>
<dbReference type="PRINTS" id="PR00032">
    <property type="entry name" value="HTHARAC"/>
</dbReference>
<dbReference type="SMART" id="SM00342">
    <property type="entry name" value="HTH_ARAC"/>
    <property type="match status" value="1"/>
</dbReference>
<keyword evidence="8" id="KW-1185">Reference proteome</keyword>
<dbReference type="InterPro" id="IPR001789">
    <property type="entry name" value="Sig_transdc_resp-reg_receiver"/>
</dbReference>
<evidence type="ECO:0000256" key="1">
    <source>
        <dbReference type="ARBA" id="ARBA00023015"/>
    </source>
</evidence>
<name>A0ABZ0TZQ0_9FIRM</name>
<dbReference type="Gene3D" id="3.40.50.2300">
    <property type="match status" value="1"/>
</dbReference>
<dbReference type="PANTHER" id="PTHR43280:SF28">
    <property type="entry name" value="HTH-TYPE TRANSCRIPTIONAL ACTIVATOR RHAS"/>
    <property type="match status" value="1"/>
</dbReference>
<evidence type="ECO:0000256" key="4">
    <source>
        <dbReference type="PROSITE-ProRule" id="PRU00169"/>
    </source>
</evidence>
<evidence type="ECO:0000256" key="3">
    <source>
        <dbReference type="ARBA" id="ARBA00023163"/>
    </source>
</evidence>
<feature type="domain" description="HTH araC/xylS-type" evidence="5">
    <location>
        <begin position="415"/>
        <end position="513"/>
    </location>
</feature>
<dbReference type="SUPFAM" id="SSF46689">
    <property type="entry name" value="Homeodomain-like"/>
    <property type="match status" value="2"/>
</dbReference>
<dbReference type="InterPro" id="IPR018060">
    <property type="entry name" value="HTH_AraC"/>
</dbReference>
<dbReference type="RefSeq" id="WP_045173502.1">
    <property type="nucleotide sequence ID" value="NZ_CP139957.1"/>
</dbReference>
<proteinExistence type="predicted"/>
<organism evidence="7 8">
    <name type="scientific">Anaerocellum danielii</name>
    <dbReference type="NCBI Taxonomy" id="1387557"/>
    <lineage>
        <taxon>Bacteria</taxon>
        <taxon>Bacillati</taxon>
        <taxon>Bacillota</taxon>
        <taxon>Bacillota incertae sedis</taxon>
        <taxon>Caldicellulosiruptorales</taxon>
        <taxon>Caldicellulosiruptoraceae</taxon>
        <taxon>Anaerocellum</taxon>
    </lineage>
</organism>
<feature type="domain" description="Response regulatory" evidence="6">
    <location>
        <begin position="4"/>
        <end position="124"/>
    </location>
</feature>
<dbReference type="PROSITE" id="PS50110">
    <property type="entry name" value="RESPONSE_REGULATORY"/>
    <property type="match status" value="1"/>
</dbReference>
<dbReference type="SUPFAM" id="SSF52172">
    <property type="entry name" value="CheY-like"/>
    <property type="match status" value="1"/>
</dbReference>
<dbReference type="InterPro" id="IPR009057">
    <property type="entry name" value="Homeodomain-like_sf"/>
</dbReference>
<keyword evidence="4" id="KW-0597">Phosphoprotein</keyword>
<dbReference type="InterPro" id="IPR020449">
    <property type="entry name" value="Tscrpt_reg_AraC-type_HTH"/>
</dbReference>
<evidence type="ECO:0000259" key="6">
    <source>
        <dbReference type="PROSITE" id="PS50110"/>
    </source>
</evidence>
<evidence type="ECO:0000313" key="8">
    <source>
        <dbReference type="Proteomes" id="UP001322744"/>
    </source>
</evidence>
<dbReference type="Pfam" id="PF12833">
    <property type="entry name" value="HTH_18"/>
    <property type="match status" value="1"/>
</dbReference>
<evidence type="ECO:0000259" key="5">
    <source>
        <dbReference type="PROSITE" id="PS01124"/>
    </source>
</evidence>
<dbReference type="InterPro" id="IPR011006">
    <property type="entry name" value="CheY-like_superfamily"/>
</dbReference>
<protein>
    <submittedName>
        <fullName evidence="7">AraC family transcriptional regulator</fullName>
    </submittedName>
</protein>
<dbReference type="PANTHER" id="PTHR43280">
    <property type="entry name" value="ARAC-FAMILY TRANSCRIPTIONAL REGULATOR"/>
    <property type="match status" value="1"/>
</dbReference>
<keyword evidence="2" id="KW-0238">DNA-binding</keyword>
<evidence type="ECO:0000313" key="7">
    <source>
        <dbReference type="EMBL" id="WPX08934.1"/>
    </source>
</evidence>
<dbReference type="InterPro" id="IPR018062">
    <property type="entry name" value="HTH_AraC-typ_CS"/>
</dbReference>
<evidence type="ECO:0000256" key="2">
    <source>
        <dbReference type="ARBA" id="ARBA00023125"/>
    </source>
</evidence>